<dbReference type="InterPro" id="IPR018711">
    <property type="entry name" value="NAGPA"/>
</dbReference>
<dbReference type="Gene3D" id="3.60.21.10">
    <property type="match status" value="1"/>
</dbReference>
<feature type="domain" description="Calcineurin-like phosphoesterase" evidence="1">
    <location>
        <begin position="748"/>
        <end position="908"/>
    </location>
</feature>
<dbReference type="Pfam" id="PF00149">
    <property type="entry name" value="Metallophos"/>
    <property type="match status" value="1"/>
</dbReference>
<reference evidence="3 4" key="1">
    <citation type="submission" date="2021-01" db="EMBL/GenBank/DDBJ databases">
        <title>Whole genome shotgun sequence of Asanoa siamensis NBRC 107932.</title>
        <authorList>
            <person name="Komaki H."/>
            <person name="Tamura T."/>
        </authorList>
    </citation>
    <scope>NUCLEOTIDE SEQUENCE [LARGE SCALE GENOMIC DNA]</scope>
    <source>
        <strain evidence="3 4">NBRC 107932</strain>
    </source>
</reference>
<evidence type="ECO:0000259" key="1">
    <source>
        <dbReference type="Pfam" id="PF00149"/>
    </source>
</evidence>
<feature type="domain" description="Phosphodiester glycosidase" evidence="2">
    <location>
        <begin position="203"/>
        <end position="380"/>
    </location>
</feature>
<dbReference type="RefSeq" id="WP_203713161.1">
    <property type="nucleotide sequence ID" value="NZ_BONE01000019.1"/>
</dbReference>
<evidence type="ECO:0000313" key="4">
    <source>
        <dbReference type="Proteomes" id="UP000604117"/>
    </source>
</evidence>
<dbReference type="InterPro" id="IPR029052">
    <property type="entry name" value="Metallo-depent_PP-like"/>
</dbReference>
<evidence type="ECO:0008006" key="5">
    <source>
        <dbReference type="Google" id="ProtNLM"/>
    </source>
</evidence>
<name>A0ABQ4CR17_9ACTN</name>
<dbReference type="Pfam" id="PF09992">
    <property type="entry name" value="NAGPA"/>
    <property type="match status" value="1"/>
</dbReference>
<dbReference type="InterPro" id="IPR051918">
    <property type="entry name" value="STPP_CPPED1"/>
</dbReference>
<dbReference type="Proteomes" id="UP000604117">
    <property type="component" value="Unassembled WGS sequence"/>
</dbReference>
<proteinExistence type="predicted"/>
<dbReference type="SUPFAM" id="SSF56300">
    <property type="entry name" value="Metallo-dependent phosphatases"/>
    <property type="match status" value="1"/>
</dbReference>
<comment type="caution">
    <text evidence="3">The sequence shown here is derived from an EMBL/GenBank/DDBJ whole genome shotgun (WGS) entry which is preliminary data.</text>
</comment>
<evidence type="ECO:0000259" key="2">
    <source>
        <dbReference type="Pfam" id="PF09992"/>
    </source>
</evidence>
<keyword evidence="4" id="KW-1185">Reference proteome</keyword>
<protein>
    <recommendedName>
        <fullName evidence="5">3',5'-cyclic AMP phosphodiesterase CpdA</fullName>
    </recommendedName>
</protein>
<evidence type="ECO:0000313" key="3">
    <source>
        <dbReference type="EMBL" id="GIF73297.1"/>
    </source>
</evidence>
<dbReference type="PANTHER" id="PTHR43143">
    <property type="entry name" value="METALLOPHOSPHOESTERASE, CALCINEURIN SUPERFAMILY"/>
    <property type="match status" value="1"/>
</dbReference>
<accession>A0ABQ4CR17</accession>
<dbReference type="Gene3D" id="2.60.40.10">
    <property type="entry name" value="Immunoglobulins"/>
    <property type="match status" value="1"/>
</dbReference>
<dbReference type="InterPro" id="IPR004843">
    <property type="entry name" value="Calcineurin-like_PHP"/>
</dbReference>
<dbReference type="PANTHER" id="PTHR43143:SF1">
    <property type="entry name" value="SERINE_THREONINE-PROTEIN PHOSPHATASE CPPED1"/>
    <property type="match status" value="1"/>
</dbReference>
<gene>
    <name evidence="3" type="ORF">Asi02nite_28150</name>
</gene>
<sequence length="1243" mass="128507">MATAVTLVAAPAGASADPGAAPAPVTGGLPLIDTRERIGPGIDLQHVKALDTKGWYDAQFLTIDLANKAVSTDLLTAGPVASGGPLSAAANKAGAVAGVNGEFFDIGNSNAALGGEIQNGQLRKTADIGGRQHVGVSKAGIAQLVDLAVDASATFAGAPHKVLAINAANGGGVPVDGLIAYTSAWGTFTRNRSFGGVDPSRIAEVVVAGGKVVTVTPTGPAGAGELPADGFSLVGRDAAADALRALRPGDPVTLDYALSDDAAKTMKFALGQGSTVVADGKVVAGLDTSIAPRTALGFKDGGRTLVLATWDGPGGTGKGGVGIDKEARDLVALGVATAVNLDGGGSTTMVARALGETDATVRNVPSDGHERNDPNGVGVFVAPGDGKLHELVIGGADAKVFPGLRRALVAQGVDDHQTPVAVDAKSVKWRGAKNGVLTAPARGPVTVSASVGRVSAQTTVQVLRPLDTVELSTNRLSIAEATPAQAATVAVTGRDDQGYTAPVDPADLTLDYDHSVADIQPVGGKLKVVPLKAGGTVLTVSVGGAAIQLPITVGVQTVTAYEFTDDVLARWRNNSTAATTFSKDAEGLRVDFAAMRNVGISATSAAGRVTVPGQPLRVRVRMKSSIAVPSGLTYLGYYDGNGKASGTYGTALVPSDDWQFATFTLPADTVFPITMSSFQGINTAVAQQKAGTFVLNRIEADVPSSIDLPEQPDLRPDRLVSPDGSLPGGWHFASMSDVQFTADNPNLTQVATAALQRIKQTRPDLVILNGDITDRGLPQDLALAKQVLTDAGCDLVAVGQEPTAQPTPDRVPCYYVPGNHESYGLNNTQSDLTNFVKEFGQPYRTFDHKGTRFILLASSLGTLRGTNWDQLPMMRRALDEARRDPSVRNVVVAAHHPVDDPDDAKSSQLGDRDEVALVEKLLTDFRGATGKGAAMLGSHAQIANVHRVEGVPYLVHPSSGKGPYGTPDRGGFTGWVNWAVDAAENASGNWLTADVRAFAQSITLNAPEALDLGTTTQLSGSIVQPDGVSVGSRVVPLRYPMSVHWSGSANLAIGSGDAAVAAARKAKKSAILDPATRTLTALRQGQVTVTVTNDSMRPYTDAASLAPITTSRTIQVGPPPAAGPVFAAETPVFTAQPVGTLGQSRTVTVTNTGDQGLRISSTAVQAHYPVLLNPFFVERDRCAGHTIAPHATCTVTVRFLPILPNITATASLVFQTNTADRRESVALTATSTKLDWGHWPLAE</sequence>
<organism evidence="3 4">
    <name type="scientific">Asanoa siamensis</name>
    <dbReference type="NCBI Taxonomy" id="926357"/>
    <lineage>
        <taxon>Bacteria</taxon>
        <taxon>Bacillati</taxon>
        <taxon>Actinomycetota</taxon>
        <taxon>Actinomycetes</taxon>
        <taxon>Micromonosporales</taxon>
        <taxon>Micromonosporaceae</taxon>
        <taxon>Asanoa</taxon>
    </lineage>
</organism>
<dbReference type="InterPro" id="IPR013783">
    <property type="entry name" value="Ig-like_fold"/>
</dbReference>
<dbReference type="EMBL" id="BONE01000019">
    <property type="protein sequence ID" value="GIF73297.1"/>
    <property type="molecule type" value="Genomic_DNA"/>
</dbReference>